<evidence type="ECO:0000313" key="2">
    <source>
        <dbReference type="Proteomes" id="UP000316714"/>
    </source>
</evidence>
<protein>
    <submittedName>
        <fullName evidence="1">Uncharacterized protein</fullName>
    </submittedName>
</protein>
<dbReference type="EMBL" id="SIHJ01000004">
    <property type="protein sequence ID" value="TWT31294.1"/>
    <property type="molecule type" value="Genomic_DNA"/>
</dbReference>
<dbReference type="OrthoDB" id="215680at2"/>
<dbReference type="RefSeq" id="WP_146568471.1">
    <property type="nucleotide sequence ID" value="NZ_SIHJ01000004.1"/>
</dbReference>
<sequence length="60" mass="6735">MPCSHLRELYRLCEENQLRLSAADLIHIVCDQCGEKEVCPSVLTDEYDGGTPTAQQPDQD</sequence>
<gene>
    <name evidence="1" type="ORF">KOR34_46700</name>
</gene>
<evidence type="ECO:0000313" key="1">
    <source>
        <dbReference type="EMBL" id="TWT31294.1"/>
    </source>
</evidence>
<dbReference type="AlphaFoldDB" id="A0A5C5UY75"/>
<dbReference type="Proteomes" id="UP000316714">
    <property type="component" value="Unassembled WGS sequence"/>
</dbReference>
<name>A0A5C5UY75_9BACT</name>
<proteinExistence type="predicted"/>
<comment type="caution">
    <text evidence="1">The sequence shown here is derived from an EMBL/GenBank/DDBJ whole genome shotgun (WGS) entry which is preliminary data.</text>
</comment>
<organism evidence="1 2">
    <name type="scientific">Posidoniimonas corsicana</name>
    <dbReference type="NCBI Taxonomy" id="1938618"/>
    <lineage>
        <taxon>Bacteria</taxon>
        <taxon>Pseudomonadati</taxon>
        <taxon>Planctomycetota</taxon>
        <taxon>Planctomycetia</taxon>
        <taxon>Pirellulales</taxon>
        <taxon>Lacipirellulaceae</taxon>
        <taxon>Posidoniimonas</taxon>
    </lineage>
</organism>
<keyword evidence="2" id="KW-1185">Reference proteome</keyword>
<accession>A0A5C5UY75</accession>
<reference evidence="1 2" key="1">
    <citation type="submission" date="2019-02" db="EMBL/GenBank/DDBJ databases">
        <title>Deep-cultivation of Planctomycetes and their phenomic and genomic characterization uncovers novel biology.</title>
        <authorList>
            <person name="Wiegand S."/>
            <person name="Jogler M."/>
            <person name="Boedeker C."/>
            <person name="Pinto D."/>
            <person name="Vollmers J."/>
            <person name="Rivas-Marin E."/>
            <person name="Kohn T."/>
            <person name="Peeters S.H."/>
            <person name="Heuer A."/>
            <person name="Rast P."/>
            <person name="Oberbeckmann S."/>
            <person name="Bunk B."/>
            <person name="Jeske O."/>
            <person name="Meyerdierks A."/>
            <person name="Storesund J.E."/>
            <person name="Kallscheuer N."/>
            <person name="Luecker S."/>
            <person name="Lage O.M."/>
            <person name="Pohl T."/>
            <person name="Merkel B.J."/>
            <person name="Hornburger P."/>
            <person name="Mueller R.-W."/>
            <person name="Bruemmer F."/>
            <person name="Labrenz M."/>
            <person name="Spormann A.M."/>
            <person name="Op Den Camp H."/>
            <person name="Overmann J."/>
            <person name="Amann R."/>
            <person name="Jetten M.S.M."/>
            <person name="Mascher T."/>
            <person name="Medema M.H."/>
            <person name="Devos D.P."/>
            <person name="Kaster A.-K."/>
            <person name="Ovreas L."/>
            <person name="Rohde M."/>
            <person name="Galperin M.Y."/>
            <person name="Jogler C."/>
        </authorList>
    </citation>
    <scope>NUCLEOTIDE SEQUENCE [LARGE SCALE GENOMIC DNA]</scope>
    <source>
        <strain evidence="1 2">KOR34</strain>
    </source>
</reference>